<comment type="similarity">
    <text evidence="9">Belongs to the TatB family.</text>
</comment>
<dbReference type="Pfam" id="PF02416">
    <property type="entry name" value="TatA_B_E"/>
    <property type="match status" value="1"/>
</dbReference>
<comment type="subcellular location">
    <subcellularLocation>
        <location evidence="9">Cell membrane</location>
        <topology evidence="9">Single-pass membrane protein</topology>
    </subcellularLocation>
    <subcellularLocation>
        <location evidence="1">Membrane</location>
        <topology evidence="1">Single-pass membrane protein</topology>
    </subcellularLocation>
</comment>
<reference evidence="11 12" key="1">
    <citation type="submission" date="2024-06" db="EMBL/GenBank/DDBJ databases">
        <authorList>
            <person name="Chen R.Y."/>
        </authorList>
    </citation>
    <scope>NUCLEOTIDE SEQUENCE [LARGE SCALE GENOMIC DNA]</scope>
    <source>
        <strain evidence="11 12">D2</strain>
    </source>
</reference>
<protein>
    <recommendedName>
        <fullName evidence="9">Sec-independent protein translocase protein TatB</fullName>
    </recommendedName>
</protein>
<keyword evidence="4 9" id="KW-0812">Transmembrane</keyword>
<keyword evidence="2 9" id="KW-0813">Transport</keyword>
<dbReference type="InterPro" id="IPR018448">
    <property type="entry name" value="TatB"/>
</dbReference>
<dbReference type="EMBL" id="JBELOE010000152">
    <property type="protein sequence ID" value="MER2491854.1"/>
    <property type="molecule type" value="Genomic_DNA"/>
</dbReference>
<dbReference type="NCBIfam" id="TIGR01410">
    <property type="entry name" value="tatB"/>
    <property type="match status" value="1"/>
</dbReference>
<evidence type="ECO:0000256" key="3">
    <source>
        <dbReference type="ARBA" id="ARBA00022475"/>
    </source>
</evidence>
<dbReference type="PRINTS" id="PR01506">
    <property type="entry name" value="TATBPROTEIN"/>
</dbReference>
<dbReference type="PANTHER" id="PTHR33162">
    <property type="entry name" value="SEC-INDEPENDENT PROTEIN TRANSLOCASE PROTEIN TATA, CHLOROPLASTIC"/>
    <property type="match status" value="1"/>
</dbReference>
<dbReference type="RefSeq" id="WP_143871129.1">
    <property type="nucleotide sequence ID" value="NZ_CP041660.1"/>
</dbReference>
<dbReference type="HAMAP" id="MF_00237">
    <property type="entry name" value="TatB"/>
    <property type="match status" value="1"/>
</dbReference>
<evidence type="ECO:0000256" key="6">
    <source>
        <dbReference type="ARBA" id="ARBA00022989"/>
    </source>
</evidence>
<evidence type="ECO:0000256" key="9">
    <source>
        <dbReference type="HAMAP-Rule" id="MF_00237"/>
    </source>
</evidence>
<keyword evidence="12" id="KW-1185">Reference proteome</keyword>
<keyword evidence="5 9" id="KW-0653">Protein transport</keyword>
<comment type="subunit">
    <text evidence="9">The Tat system comprises two distinct complexes: a TatABC complex, containing multiple copies of TatA, TatB and TatC subunits, and a separate TatA complex, containing only TatA subunits. Substrates initially bind to the TatABC complex, which probably triggers association of the separate TatA complex to form the active translocon.</text>
</comment>
<keyword evidence="3 9" id="KW-1003">Cell membrane</keyword>
<evidence type="ECO:0000256" key="1">
    <source>
        <dbReference type="ARBA" id="ARBA00004167"/>
    </source>
</evidence>
<evidence type="ECO:0000256" key="5">
    <source>
        <dbReference type="ARBA" id="ARBA00022927"/>
    </source>
</evidence>
<evidence type="ECO:0000256" key="2">
    <source>
        <dbReference type="ARBA" id="ARBA00022448"/>
    </source>
</evidence>
<keyword evidence="8 9" id="KW-0472">Membrane</keyword>
<evidence type="ECO:0000256" key="8">
    <source>
        <dbReference type="ARBA" id="ARBA00023136"/>
    </source>
</evidence>
<comment type="caution">
    <text evidence="11">The sequence shown here is derived from an EMBL/GenBank/DDBJ whole genome shotgun (WGS) entry which is preliminary data.</text>
</comment>
<gene>
    <name evidence="9 11" type="primary">tatB</name>
    <name evidence="11" type="ORF">ABS311_08150</name>
</gene>
<evidence type="ECO:0000256" key="10">
    <source>
        <dbReference type="SAM" id="Coils"/>
    </source>
</evidence>
<name>A0ABV1RFZ2_9ALTE</name>
<dbReference type="Gene3D" id="1.20.5.3310">
    <property type="match status" value="1"/>
</dbReference>
<evidence type="ECO:0000313" key="12">
    <source>
        <dbReference type="Proteomes" id="UP001467690"/>
    </source>
</evidence>
<keyword evidence="6 9" id="KW-1133">Transmembrane helix</keyword>
<dbReference type="PANTHER" id="PTHR33162:SF1">
    <property type="entry name" value="SEC-INDEPENDENT PROTEIN TRANSLOCASE PROTEIN TATA, CHLOROPLASTIC"/>
    <property type="match status" value="1"/>
</dbReference>
<accession>A0ABV1RFZ2</accession>
<proteinExistence type="inferred from homology"/>
<keyword evidence="10" id="KW-0175">Coiled coil</keyword>
<evidence type="ECO:0000313" key="11">
    <source>
        <dbReference type="EMBL" id="MER2491854.1"/>
    </source>
</evidence>
<feature type="coiled-coil region" evidence="10">
    <location>
        <begin position="49"/>
        <end position="102"/>
    </location>
</feature>
<keyword evidence="7 9" id="KW-0811">Translocation</keyword>
<dbReference type="InterPro" id="IPR003369">
    <property type="entry name" value="TatA/B/E"/>
</dbReference>
<evidence type="ECO:0000256" key="4">
    <source>
        <dbReference type="ARBA" id="ARBA00022692"/>
    </source>
</evidence>
<dbReference type="Proteomes" id="UP001467690">
    <property type="component" value="Unassembled WGS sequence"/>
</dbReference>
<organism evidence="11 12">
    <name type="scientific">Catenovulum sediminis</name>
    <dbReference type="NCBI Taxonomy" id="1740262"/>
    <lineage>
        <taxon>Bacteria</taxon>
        <taxon>Pseudomonadati</taxon>
        <taxon>Pseudomonadota</taxon>
        <taxon>Gammaproteobacteria</taxon>
        <taxon>Alteromonadales</taxon>
        <taxon>Alteromonadaceae</taxon>
        <taxon>Catenovulum</taxon>
    </lineage>
</organism>
<sequence length="107" mass="12064">MLDIGFWELILIAILALVVLGPERLPGAIRSVVSTFRSIKQTANNLKAEFNHELRVNELHEQLKQAEQKGMMNLTESEKKAVSELEQAAHDVNQIKNNLNSDNKSNQ</sequence>
<evidence type="ECO:0000256" key="7">
    <source>
        <dbReference type="ARBA" id="ARBA00023010"/>
    </source>
</evidence>
<comment type="function">
    <text evidence="9">Part of the twin-arginine translocation (Tat) system that transports large folded proteins containing a characteristic twin-arginine motif in their signal peptide across membranes. Together with TatC, TatB is part of a receptor directly interacting with Tat signal peptides. TatB may form an oligomeric binding site that transiently accommodates folded Tat precursor proteins before their translocation.</text>
</comment>